<dbReference type="SUPFAM" id="SSF57850">
    <property type="entry name" value="RING/U-box"/>
    <property type="match status" value="3"/>
</dbReference>
<evidence type="ECO:0000259" key="18">
    <source>
        <dbReference type="PROSITE" id="PS51873"/>
    </source>
</evidence>
<dbReference type="InterPro" id="IPR013083">
    <property type="entry name" value="Znf_RING/FYVE/PHD"/>
</dbReference>
<keyword evidence="5" id="KW-0808">Transferase</keyword>
<dbReference type="Pfam" id="PF01485">
    <property type="entry name" value="IBR"/>
    <property type="match status" value="1"/>
</dbReference>
<dbReference type="GO" id="GO:0061630">
    <property type="term" value="F:ubiquitin protein ligase activity"/>
    <property type="evidence" value="ECO:0007669"/>
    <property type="project" value="UniProtKB-EC"/>
</dbReference>
<dbReference type="AlphaFoldDB" id="A0AAU9J5Y6"/>
<keyword evidence="9 14" id="KW-0863">Zinc-finger</keyword>
<keyword evidence="20" id="KW-1185">Reference proteome</keyword>
<dbReference type="InterPro" id="IPR031127">
    <property type="entry name" value="E3_UB_ligase_RBR"/>
</dbReference>
<dbReference type="InterPro" id="IPR001841">
    <property type="entry name" value="Znf_RING"/>
</dbReference>
<evidence type="ECO:0000256" key="6">
    <source>
        <dbReference type="ARBA" id="ARBA00022692"/>
    </source>
</evidence>
<dbReference type="SMART" id="SM00184">
    <property type="entry name" value="RING"/>
    <property type="match status" value="2"/>
</dbReference>
<evidence type="ECO:0000256" key="2">
    <source>
        <dbReference type="ARBA" id="ARBA00004167"/>
    </source>
</evidence>
<feature type="transmembrane region" description="Helical" evidence="16">
    <location>
        <begin position="362"/>
        <end position="390"/>
    </location>
</feature>
<evidence type="ECO:0000256" key="14">
    <source>
        <dbReference type="PROSITE-ProRule" id="PRU00175"/>
    </source>
</evidence>
<comment type="catalytic activity">
    <reaction evidence="1">
        <text>[E2 ubiquitin-conjugating enzyme]-S-ubiquitinyl-L-cysteine + [acceptor protein]-L-lysine = [E2 ubiquitin-conjugating enzyme]-L-cysteine + [acceptor protein]-N(6)-ubiquitinyl-L-lysine.</text>
        <dbReference type="EC" id="2.3.2.31"/>
    </reaction>
</comment>
<dbReference type="PANTHER" id="PTHR11685">
    <property type="entry name" value="RBR FAMILY RING FINGER AND IBR DOMAIN-CONTAINING"/>
    <property type="match status" value="1"/>
</dbReference>
<dbReference type="CDD" id="cd20336">
    <property type="entry name" value="Rcat_RBR"/>
    <property type="match status" value="1"/>
</dbReference>
<sequence length="467" mass="52877">MGNSPHRSISDPSGSSSQSLIGYDSPSSNSFTIKSAPLSDTHSNKDPGEINDIDELTIQEAKTHLKSLGFSSTMIKQAYLRGATSIEGALDLLTNGKLEEQNFMFSFTNSYCPICNENLNEVNQVVIPSCFDKFCKRCVTYYLQLRIEEGQILSMPCPRHDCASEIPIEIIKSLLPQNLMEKYERFKINEALGRDPNLKWCPKPDCQGYDIGNMNKSNLTCNTCGHQFCYYCLEPWHGMRKCKSKTDYELDKWSKKKGVKFCPNCKRRIEKREGCDHMTCPKCRYEWCWVCGMKYNAGHFDSCEVKIIRKKNPPLWVVLGLYFSPICFIFCVIILEIIAIEKIIEDADSRSNHLKKILKIRVLSYPMAIILGIIFTPLAFALAPFVIGIVVMIECMRNSKICSSSMAVVWGWVLGIILSPVVVVSIFLGIVIGHIVGLAFILFKAYIAVNRLKDPTYMKPTANYGKF</sequence>
<dbReference type="SMART" id="SM00647">
    <property type="entry name" value="IBR"/>
    <property type="match status" value="2"/>
</dbReference>
<dbReference type="InterPro" id="IPR044066">
    <property type="entry name" value="TRIAD_supradom"/>
</dbReference>
<feature type="compositionally biased region" description="Low complexity" evidence="15">
    <location>
        <begin position="1"/>
        <end position="25"/>
    </location>
</feature>
<evidence type="ECO:0000313" key="20">
    <source>
        <dbReference type="Proteomes" id="UP001162131"/>
    </source>
</evidence>
<dbReference type="PROSITE" id="PS50089">
    <property type="entry name" value="ZF_RING_2"/>
    <property type="match status" value="1"/>
</dbReference>
<dbReference type="Proteomes" id="UP001162131">
    <property type="component" value="Unassembled WGS sequence"/>
</dbReference>
<dbReference type="Gene3D" id="1.20.120.1750">
    <property type="match status" value="1"/>
</dbReference>
<dbReference type="PROSITE" id="PS51873">
    <property type="entry name" value="TRIAD"/>
    <property type="match status" value="1"/>
</dbReference>
<dbReference type="GO" id="GO:0031090">
    <property type="term" value="C:organelle membrane"/>
    <property type="evidence" value="ECO:0007669"/>
    <property type="project" value="UniProtKB-ARBA"/>
</dbReference>
<dbReference type="EC" id="2.3.2.31" evidence="4"/>
<reference evidence="19" key="1">
    <citation type="submission" date="2021-09" db="EMBL/GenBank/DDBJ databases">
        <authorList>
            <consortium name="AG Swart"/>
            <person name="Singh M."/>
            <person name="Singh A."/>
            <person name="Seah K."/>
            <person name="Emmerich C."/>
        </authorList>
    </citation>
    <scope>NUCLEOTIDE SEQUENCE</scope>
    <source>
        <strain evidence="19">ATCC30299</strain>
    </source>
</reference>
<dbReference type="InterPro" id="IPR002867">
    <property type="entry name" value="IBR_dom"/>
</dbReference>
<proteinExistence type="predicted"/>
<evidence type="ECO:0000256" key="8">
    <source>
        <dbReference type="ARBA" id="ARBA00022737"/>
    </source>
</evidence>
<dbReference type="Gene3D" id="3.30.40.10">
    <property type="entry name" value="Zinc/RING finger domain, C3HC4 (zinc finger)"/>
    <property type="match status" value="1"/>
</dbReference>
<dbReference type="InterPro" id="IPR017907">
    <property type="entry name" value="Znf_RING_CS"/>
</dbReference>
<accession>A0AAU9J5Y6</accession>
<feature type="region of interest" description="Disordered" evidence="15">
    <location>
        <begin position="1"/>
        <end position="50"/>
    </location>
</feature>
<comment type="subcellular location">
    <subcellularLocation>
        <location evidence="2">Membrane</location>
        <topology evidence="2">Single-pass membrane protein</topology>
    </subcellularLocation>
</comment>
<evidence type="ECO:0000256" key="3">
    <source>
        <dbReference type="ARBA" id="ARBA00004906"/>
    </source>
</evidence>
<evidence type="ECO:0000256" key="16">
    <source>
        <dbReference type="SAM" id="Phobius"/>
    </source>
</evidence>
<dbReference type="FunFam" id="3.30.40.10:FF:000051">
    <property type="entry name" value="RBR-type E3 ubiquitin transferase"/>
    <property type="match status" value="1"/>
</dbReference>
<keyword evidence="13 16" id="KW-0472">Membrane</keyword>
<evidence type="ECO:0000313" key="19">
    <source>
        <dbReference type="EMBL" id="CAG9319362.1"/>
    </source>
</evidence>
<evidence type="ECO:0000256" key="1">
    <source>
        <dbReference type="ARBA" id="ARBA00001798"/>
    </source>
</evidence>
<evidence type="ECO:0000256" key="15">
    <source>
        <dbReference type="SAM" id="MobiDB-lite"/>
    </source>
</evidence>
<comment type="pathway">
    <text evidence="3">Protein modification; protein ubiquitination.</text>
</comment>
<evidence type="ECO:0000256" key="11">
    <source>
        <dbReference type="ARBA" id="ARBA00022833"/>
    </source>
</evidence>
<keyword evidence="12 16" id="KW-1133">Transmembrane helix</keyword>
<evidence type="ECO:0000256" key="9">
    <source>
        <dbReference type="ARBA" id="ARBA00022771"/>
    </source>
</evidence>
<keyword evidence="6 16" id="KW-0812">Transmembrane</keyword>
<evidence type="ECO:0000256" key="10">
    <source>
        <dbReference type="ARBA" id="ARBA00022786"/>
    </source>
</evidence>
<evidence type="ECO:0000256" key="4">
    <source>
        <dbReference type="ARBA" id="ARBA00012251"/>
    </source>
</evidence>
<feature type="domain" description="RING-type" evidence="17">
    <location>
        <begin position="112"/>
        <end position="161"/>
    </location>
</feature>
<feature type="transmembrane region" description="Helical" evidence="16">
    <location>
        <begin position="315"/>
        <end position="341"/>
    </location>
</feature>
<dbReference type="PROSITE" id="PS00518">
    <property type="entry name" value="ZF_RING_1"/>
    <property type="match status" value="1"/>
</dbReference>
<gene>
    <name evidence="19" type="ORF">BSTOLATCC_MIC23570</name>
</gene>
<evidence type="ECO:0000256" key="13">
    <source>
        <dbReference type="ARBA" id="ARBA00023136"/>
    </source>
</evidence>
<comment type="caution">
    <text evidence="19">The sequence shown here is derived from an EMBL/GenBank/DDBJ whole genome shotgun (WGS) entry which is preliminary data.</text>
</comment>
<protein>
    <recommendedName>
        <fullName evidence="4">RBR-type E3 ubiquitin transferase</fullName>
        <ecNumber evidence="4">2.3.2.31</ecNumber>
    </recommendedName>
</protein>
<dbReference type="GO" id="GO:0016567">
    <property type="term" value="P:protein ubiquitination"/>
    <property type="evidence" value="ECO:0007669"/>
    <property type="project" value="InterPro"/>
</dbReference>
<evidence type="ECO:0000256" key="5">
    <source>
        <dbReference type="ARBA" id="ARBA00022679"/>
    </source>
</evidence>
<evidence type="ECO:0000256" key="7">
    <source>
        <dbReference type="ARBA" id="ARBA00022723"/>
    </source>
</evidence>
<evidence type="ECO:0000259" key="17">
    <source>
        <dbReference type="PROSITE" id="PS50089"/>
    </source>
</evidence>
<keyword evidence="7" id="KW-0479">Metal-binding</keyword>
<keyword evidence="10" id="KW-0833">Ubl conjugation pathway</keyword>
<dbReference type="Pfam" id="PF22191">
    <property type="entry name" value="IBR_1"/>
    <property type="match status" value="1"/>
</dbReference>
<organism evidence="19 20">
    <name type="scientific">Blepharisma stoltei</name>
    <dbReference type="NCBI Taxonomy" id="1481888"/>
    <lineage>
        <taxon>Eukaryota</taxon>
        <taxon>Sar</taxon>
        <taxon>Alveolata</taxon>
        <taxon>Ciliophora</taxon>
        <taxon>Postciliodesmatophora</taxon>
        <taxon>Heterotrichea</taxon>
        <taxon>Heterotrichida</taxon>
        <taxon>Blepharismidae</taxon>
        <taxon>Blepharisma</taxon>
    </lineage>
</organism>
<dbReference type="EMBL" id="CAJZBQ010000022">
    <property type="protein sequence ID" value="CAG9319362.1"/>
    <property type="molecule type" value="Genomic_DNA"/>
</dbReference>
<feature type="transmembrane region" description="Helical" evidence="16">
    <location>
        <begin position="410"/>
        <end position="443"/>
    </location>
</feature>
<name>A0AAU9J5Y6_9CILI</name>
<feature type="domain" description="RING-type" evidence="18">
    <location>
        <begin position="108"/>
        <end position="307"/>
    </location>
</feature>
<feature type="compositionally biased region" description="Polar residues" evidence="15">
    <location>
        <begin position="26"/>
        <end position="41"/>
    </location>
</feature>
<keyword evidence="8" id="KW-0677">Repeat</keyword>
<evidence type="ECO:0000256" key="12">
    <source>
        <dbReference type="ARBA" id="ARBA00022989"/>
    </source>
</evidence>
<dbReference type="GO" id="GO:0005737">
    <property type="term" value="C:cytoplasm"/>
    <property type="evidence" value="ECO:0007669"/>
    <property type="project" value="UniProtKB-ARBA"/>
</dbReference>
<keyword evidence="11" id="KW-0862">Zinc</keyword>
<dbReference type="GO" id="GO:0008270">
    <property type="term" value="F:zinc ion binding"/>
    <property type="evidence" value="ECO:0007669"/>
    <property type="project" value="UniProtKB-KW"/>
</dbReference>